<reference evidence="2 3" key="1">
    <citation type="submission" date="2019-07" db="EMBL/GenBank/DDBJ databases">
        <title>Litoreibacter alkalisoli sp. nov., isolated from saline-alkaline soil.</title>
        <authorList>
            <person name="Wang S."/>
            <person name="Xu L."/>
            <person name="Xing Y.-T."/>
            <person name="Sun J.-Q."/>
        </authorList>
    </citation>
    <scope>NUCLEOTIDE SEQUENCE [LARGE SCALE GENOMIC DNA]</scope>
    <source>
        <strain evidence="2 3">LN3S51</strain>
    </source>
</reference>
<dbReference type="KEGG" id="lit:FPZ52_01340"/>
<dbReference type="InterPro" id="IPR029044">
    <property type="entry name" value="Nucleotide-diphossugar_trans"/>
</dbReference>
<evidence type="ECO:0000259" key="1">
    <source>
        <dbReference type="Pfam" id="PF03407"/>
    </source>
</evidence>
<dbReference type="SUPFAM" id="SSF53448">
    <property type="entry name" value="Nucleotide-diphospho-sugar transferases"/>
    <property type="match status" value="1"/>
</dbReference>
<name>A0A5B8IS31_9RHOB</name>
<protein>
    <recommendedName>
        <fullName evidence="1">Nucleotide-diphospho-sugar transferase domain-containing protein</fullName>
    </recommendedName>
</protein>
<dbReference type="AlphaFoldDB" id="A0A5B8IS31"/>
<proteinExistence type="predicted"/>
<accession>A0A5B8IS31</accession>
<dbReference type="InterPro" id="IPR005069">
    <property type="entry name" value="Nucl-diP-sugar_transferase"/>
</dbReference>
<evidence type="ECO:0000313" key="3">
    <source>
        <dbReference type="Proteomes" id="UP000318483"/>
    </source>
</evidence>
<keyword evidence="3" id="KW-1185">Reference proteome</keyword>
<feature type="domain" description="Nucleotide-diphospho-sugar transferase" evidence="1">
    <location>
        <begin position="28"/>
        <end position="214"/>
    </location>
</feature>
<gene>
    <name evidence="2" type="ORF">FPZ52_01340</name>
</gene>
<sequence length="280" mass="32055">MADTPESRPEACGVVFAVSGKRYLTVAEQAARSVRKSNPELAIDIFTDSDVEPGLFDAVHMLEKSWFRPKFESMIRSRFDKTIYLDADLVVVADISDVFEVLDHFDIAAAHVQNRNQNFARQVWNVEIPNAFPQINGGVIGVRKTPETTAFLMHCRDVMTEEGLKRDQPVFREMLWKSDLRLAILPPEYNVRVPNPWWFQGSNAPAPRILHSSYFIKNMRRDDKAPAPWTIYSPIFLRHVDALIRADKQLSPGTREKAFAPFNFPAKLRRLIGKIFARTP</sequence>
<dbReference type="OrthoDB" id="181606at2"/>
<evidence type="ECO:0000313" key="2">
    <source>
        <dbReference type="EMBL" id="QDY68394.1"/>
    </source>
</evidence>
<dbReference type="Pfam" id="PF03407">
    <property type="entry name" value="Nucleotid_trans"/>
    <property type="match status" value="1"/>
</dbReference>
<dbReference type="EMBL" id="CP042261">
    <property type="protein sequence ID" value="QDY68394.1"/>
    <property type="molecule type" value="Genomic_DNA"/>
</dbReference>
<organism evidence="2 3">
    <name type="scientific">Qingshengfaniella alkalisoli</name>
    <dbReference type="NCBI Taxonomy" id="2599296"/>
    <lineage>
        <taxon>Bacteria</taxon>
        <taxon>Pseudomonadati</taxon>
        <taxon>Pseudomonadota</taxon>
        <taxon>Alphaproteobacteria</taxon>
        <taxon>Rhodobacterales</taxon>
        <taxon>Paracoccaceae</taxon>
        <taxon>Qingshengfaniella</taxon>
    </lineage>
</organism>
<dbReference type="Gene3D" id="3.90.550.10">
    <property type="entry name" value="Spore Coat Polysaccharide Biosynthesis Protein SpsA, Chain A"/>
    <property type="match status" value="1"/>
</dbReference>
<dbReference type="Proteomes" id="UP000318483">
    <property type="component" value="Chromosome"/>
</dbReference>
<dbReference type="RefSeq" id="WP_146362977.1">
    <property type="nucleotide sequence ID" value="NZ_CP042261.1"/>
</dbReference>